<dbReference type="PANTHER" id="PTHR20941:SF1">
    <property type="entry name" value="FOLIC ACID SYNTHESIS PROTEIN FOL1"/>
    <property type="match status" value="1"/>
</dbReference>
<evidence type="ECO:0000256" key="4">
    <source>
        <dbReference type="ARBA" id="ARBA00009503"/>
    </source>
</evidence>
<dbReference type="EC" id="2.5.1.15" evidence="5"/>
<dbReference type="GO" id="GO:0046872">
    <property type="term" value="F:metal ion binding"/>
    <property type="evidence" value="ECO:0007669"/>
    <property type="project" value="UniProtKB-KW"/>
</dbReference>
<dbReference type="KEGG" id="fil:BN1229_v1_0244"/>
<evidence type="ECO:0000256" key="5">
    <source>
        <dbReference type="ARBA" id="ARBA00012458"/>
    </source>
</evidence>
<dbReference type="InterPro" id="IPR011005">
    <property type="entry name" value="Dihydropteroate_synth-like_sf"/>
</dbReference>
<dbReference type="InterPro" id="IPR045031">
    <property type="entry name" value="DHP_synth-like"/>
</dbReference>
<proteinExistence type="inferred from homology"/>
<evidence type="ECO:0000256" key="2">
    <source>
        <dbReference type="ARBA" id="ARBA00001946"/>
    </source>
</evidence>
<reference evidence="14" key="1">
    <citation type="submission" date="2015-02" db="EMBL/GenBank/DDBJ databases">
        <authorList>
            <person name="Chooi Y.-H."/>
        </authorList>
    </citation>
    <scope>NUCLEOTIDE SEQUENCE [LARGE SCALE GENOMIC DNA]</scope>
    <source>
        <strain evidence="14">strain Y</strain>
    </source>
</reference>
<name>A0A0D6J9U6_9HYPH</name>
<dbReference type="Gene3D" id="3.20.20.20">
    <property type="entry name" value="Dihydropteroate synthase-like"/>
    <property type="match status" value="1"/>
</dbReference>
<organism evidence="13 14">
    <name type="scientific">Candidatus Filomicrobium marinum</name>
    <dbReference type="NCBI Taxonomy" id="1608628"/>
    <lineage>
        <taxon>Bacteria</taxon>
        <taxon>Pseudomonadati</taxon>
        <taxon>Pseudomonadota</taxon>
        <taxon>Alphaproteobacteria</taxon>
        <taxon>Hyphomicrobiales</taxon>
        <taxon>Hyphomicrobiaceae</taxon>
        <taxon>Filomicrobium</taxon>
    </lineage>
</organism>
<keyword evidence="7" id="KW-0808">Transferase</keyword>
<dbReference type="PROSITE" id="PS50972">
    <property type="entry name" value="PTERIN_BINDING"/>
    <property type="match status" value="1"/>
</dbReference>
<keyword evidence="9" id="KW-0460">Magnesium</keyword>
<evidence type="ECO:0000256" key="3">
    <source>
        <dbReference type="ARBA" id="ARBA00004763"/>
    </source>
</evidence>
<dbReference type="PANTHER" id="PTHR20941">
    <property type="entry name" value="FOLATE SYNTHESIS PROTEINS"/>
    <property type="match status" value="1"/>
</dbReference>
<evidence type="ECO:0000313" key="14">
    <source>
        <dbReference type="Proteomes" id="UP000033187"/>
    </source>
</evidence>
<dbReference type="PROSITE" id="PS00793">
    <property type="entry name" value="DHPS_2"/>
    <property type="match status" value="1"/>
</dbReference>
<dbReference type="FunFam" id="3.20.20.20:FF:000006">
    <property type="entry name" value="Dihydropteroate synthase"/>
    <property type="match status" value="1"/>
</dbReference>
<dbReference type="GO" id="GO:0046656">
    <property type="term" value="P:folic acid biosynthetic process"/>
    <property type="evidence" value="ECO:0007669"/>
    <property type="project" value="UniProtKB-KW"/>
</dbReference>
<dbReference type="AlphaFoldDB" id="A0A0D6J9U6"/>
<dbReference type="SUPFAM" id="SSF51717">
    <property type="entry name" value="Dihydropteroate synthetase-like"/>
    <property type="match status" value="1"/>
</dbReference>
<feature type="domain" description="Pterin-binding" evidence="12">
    <location>
        <begin position="138"/>
        <end position="392"/>
    </location>
</feature>
<dbReference type="Pfam" id="PF00809">
    <property type="entry name" value="Pterin_bind"/>
    <property type="match status" value="1"/>
</dbReference>
<dbReference type="GO" id="GO:0046654">
    <property type="term" value="P:tetrahydrofolate biosynthetic process"/>
    <property type="evidence" value="ECO:0007669"/>
    <property type="project" value="TreeGrafter"/>
</dbReference>
<evidence type="ECO:0000259" key="12">
    <source>
        <dbReference type="PROSITE" id="PS50972"/>
    </source>
</evidence>
<evidence type="ECO:0000256" key="1">
    <source>
        <dbReference type="ARBA" id="ARBA00000012"/>
    </source>
</evidence>
<evidence type="ECO:0000256" key="11">
    <source>
        <dbReference type="ARBA" id="ARBA00030193"/>
    </source>
</evidence>
<dbReference type="EMBL" id="LN829119">
    <property type="protein sequence ID" value="CPR15191.1"/>
    <property type="molecule type" value="Genomic_DNA"/>
</dbReference>
<keyword evidence="8" id="KW-0479">Metal-binding</keyword>
<protein>
    <recommendedName>
        <fullName evidence="6">Dihydropteroate synthase</fullName>
        <ecNumber evidence="5">2.5.1.15</ecNumber>
    </recommendedName>
    <alternativeName>
        <fullName evidence="11">Dihydropteroate pyrophosphorylase</fullName>
    </alternativeName>
</protein>
<evidence type="ECO:0000256" key="8">
    <source>
        <dbReference type="ARBA" id="ARBA00022723"/>
    </source>
</evidence>
<dbReference type="KEGG" id="fiy:BN1229_v1_0248"/>
<keyword evidence="10" id="KW-0289">Folate biosynthesis</keyword>
<dbReference type="RefSeq" id="WP_244464976.1">
    <property type="nucleotide sequence ID" value="NZ_LN829118.1"/>
</dbReference>
<evidence type="ECO:0000256" key="9">
    <source>
        <dbReference type="ARBA" id="ARBA00022842"/>
    </source>
</evidence>
<dbReference type="CDD" id="cd00739">
    <property type="entry name" value="DHPS"/>
    <property type="match status" value="1"/>
</dbReference>
<evidence type="ECO:0000256" key="7">
    <source>
        <dbReference type="ARBA" id="ARBA00022679"/>
    </source>
</evidence>
<evidence type="ECO:0000256" key="10">
    <source>
        <dbReference type="ARBA" id="ARBA00022909"/>
    </source>
</evidence>
<keyword evidence="14" id="KW-1185">Reference proteome</keyword>
<comment type="similarity">
    <text evidence="4">Belongs to the DHPS family.</text>
</comment>
<dbReference type="NCBIfam" id="TIGR01496">
    <property type="entry name" value="DHPS"/>
    <property type="match status" value="1"/>
</dbReference>
<dbReference type="PROSITE" id="PS00792">
    <property type="entry name" value="DHPS_1"/>
    <property type="match status" value="1"/>
</dbReference>
<evidence type="ECO:0000256" key="6">
    <source>
        <dbReference type="ARBA" id="ARBA00016919"/>
    </source>
</evidence>
<dbReference type="InterPro" id="IPR000489">
    <property type="entry name" value="Pterin-binding_dom"/>
</dbReference>
<comment type="pathway">
    <text evidence="3">Cofactor biosynthesis; tetrahydrofolate biosynthesis; 7,8-dihydrofolate from 2-amino-4-hydroxy-6-hydroxymethyl-7,8-dihydropteridine diphosphate and 4-aminobenzoate: step 1/2.</text>
</comment>
<dbReference type="Proteomes" id="UP000033187">
    <property type="component" value="Chromosome 1"/>
</dbReference>
<gene>
    <name evidence="13" type="ORF">YBN1229_v1_0248</name>
</gene>
<dbReference type="InterPro" id="IPR006390">
    <property type="entry name" value="DHP_synth_dom"/>
</dbReference>
<comment type="cofactor">
    <cofactor evidence="2">
        <name>Mg(2+)</name>
        <dbReference type="ChEBI" id="CHEBI:18420"/>
    </cofactor>
</comment>
<sequence length="410" mass="44305">MSWYQSGREIVSRGRFFFAKAWKGGLQLTTGRGIYVQDHNEAGSMQRSIYLRPIGFIPNGGKASEEEVWGGMPLAGGPLAFTALEIIERNGARVERRMTGLSEFFERDWGRHTLPASDLFEALGTPRSRIGGLSMDRPRIMGIVNVTPDSFSDGGQHDTVQAAVDHALRLADEGADILDIGGESTRPGSDAVAVDDELKRVLPVLEALRDKTDKLISVDTRKAKVMRLAAEAGADILNDVSALTYDPDALRTAAETGLPVMLMHAIGDPKTMNDNPVYDDVVIDVFDFLERRIHACEAAGIPRSKLIVDPGIGFAKLLHHNVAVLSAMSLYHALGVPVLLGASRKKLIGQLCNVDVARERVPGSIAAALSSVAQGVQTVRVHDVAATRQAIAVWMAALFGDERALAEPIR</sequence>
<comment type="catalytic activity">
    <reaction evidence="1">
        <text>(7,8-dihydropterin-6-yl)methyl diphosphate + 4-aminobenzoate = 7,8-dihydropteroate + diphosphate</text>
        <dbReference type="Rhea" id="RHEA:19949"/>
        <dbReference type="ChEBI" id="CHEBI:17836"/>
        <dbReference type="ChEBI" id="CHEBI:17839"/>
        <dbReference type="ChEBI" id="CHEBI:33019"/>
        <dbReference type="ChEBI" id="CHEBI:72950"/>
        <dbReference type="EC" id="2.5.1.15"/>
    </reaction>
</comment>
<dbReference type="GO" id="GO:0005829">
    <property type="term" value="C:cytosol"/>
    <property type="evidence" value="ECO:0007669"/>
    <property type="project" value="TreeGrafter"/>
</dbReference>
<dbReference type="GO" id="GO:0004156">
    <property type="term" value="F:dihydropteroate synthase activity"/>
    <property type="evidence" value="ECO:0007669"/>
    <property type="project" value="UniProtKB-EC"/>
</dbReference>
<evidence type="ECO:0000313" key="13">
    <source>
        <dbReference type="EMBL" id="CPR15191.1"/>
    </source>
</evidence>
<accession>A0A0D6J9U6</accession>